<evidence type="ECO:0008006" key="4">
    <source>
        <dbReference type="Google" id="ProtNLM"/>
    </source>
</evidence>
<dbReference type="eggNOG" id="ENOG503450N">
    <property type="taxonomic scope" value="Bacteria"/>
</dbReference>
<keyword evidence="1" id="KW-0472">Membrane</keyword>
<dbReference type="OrthoDB" id="3829870at2"/>
<accession>F5XJL8</accession>
<gene>
    <name evidence="2" type="ordered locus">MLP_29040</name>
</gene>
<feature type="transmembrane region" description="Helical" evidence="1">
    <location>
        <begin position="34"/>
        <end position="55"/>
    </location>
</feature>
<keyword evidence="3" id="KW-1185">Reference proteome</keyword>
<dbReference type="EMBL" id="AP012204">
    <property type="protein sequence ID" value="BAK35918.1"/>
    <property type="molecule type" value="Genomic_DNA"/>
</dbReference>
<protein>
    <recommendedName>
        <fullName evidence="4">Integral membrane protein</fullName>
    </recommendedName>
</protein>
<dbReference type="AlphaFoldDB" id="F5XJL8"/>
<dbReference type="Proteomes" id="UP000007947">
    <property type="component" value="Chromosome"/>
</dbReference>
<dbReference type="KEGG" id="mph:MLP_29040"/>
<dbReference type="HOGENOM" id="CLU_2047006_0_0_11"/>
<keyword evidence="1" id="KW-0812">Transmembrane</keyword>
<reference evidence="2 3" key="1">
    <citation type="submission" date="2011-05" db="EMBL/GenBank/DDBJ databases">
        <title>Whole genome sequence of Microlunatus phosphovorus NM-1.</title>
        <authorList>
            <person name="Hosoyama A."/>
            <person name="Sasaki K."/>
            <person name="Harada T."/>
            <person name="Igarashi R."/>
            <person name="Kawakoshi A."/>
            <person name="Sasagawa M."/>
            <person name="Fukada J."/>
            <person name="Nakamura S."/>
            <person name="Katano Y."/>
            <person name="Hanada S."/>
            <person name="Kamagata Y."/>
            <person name="Nakamura N."/>
            <person name="Yamazaki S."/>
            <person name="Fujita N."/>
        </authorList>
    </citation>
    <scope>NUCLEOTIDE SEQUENCE [LARGE SCALE GENOMIC DNA]</scope>
    <source>
        <strain evidence="3">ATCC 700054 / DSM 10555 / JCM 9379 / NBRC 101784 / NCIMB 13414 / VKM Ac-1990 / NM-1</strain>
    </source>
</reference>
<dbReference type="RefSeq" id="WP_013863787.1">
    <property type="nucleotide sequence ID" value="NC_015635.1"/>
</dbReference>
<evidence type="ECO:0000256" key="1">
    <source>
        <dbReference type="SAM" id="Phobius"/>
    </source>
</evidence>
<sequence length="120" mass="12100">MPTTVYRTGLVVLGVFALADLASPLLTDGQTPPMSIALIGSALGLLSLILIALAWRGRLAAAIGAIVLRLLSALTAVPAFLFDGVPTIAKVLAGIAIALAVIGSTLVLVGYRRPVAAVTA</sequence>
<feature type="transmembrane region" description="Helical" evidence="1">
    <location>
        <begin position="88"/>
        <end position="111"/>
    </location>
</feature>
<organism evidence="2 3">
    <name type="scientific">Microlunatus phosphovorus (strain ATCC 700054 / DSM 10555 / JCM 9379 / NBRC 101784 / NCIMB 13414 / VKM Ac-1990 / NM-1)</name>
    <dbReference type="NCBI Taxonomy" id="1032480"/>
    <lineage>
        <taxon>Bacteria</taxon>
        <taxon>Bacillati</taxon>
        <taxon>Actinomycetota</taxon>
        <taxon>Actinomycetes</taxon>
        <taxon>Propionibacteriales</taxon>
        <taxon>Propionibacteriaceae</taxon>
        <taxon>Microlunatus</taxon>
    </lineage>
</organism>
<evidence type="ECO:0000313" key="3">
    <source>
        <dbReference type="Proteomes" id="UP000007947"/>
    </source>
</evidence>
<name>F5XJL8_MICPN</name>
<evidence type="ECO:0000313" key="2">
    <source>
        <dbReference type="EMBL" id="BAK35918.1"/>
    </source>
</evidence>
<dbReference type="STRING" id="1032480.MLP_29040"/>
<keyword evidence="1" id="KW-1133">Transmembrane helix</keyword>
<feature type="transmembrane region" description="Helical" evidence="1">
    <location>
        <begin position="62"/>
        <end position="82"/>
    </location>
</feature>
<proteinExistence type="predicted"/>